<evidence type="ECO:0000256" key="3">
    <source>
        <dbReference type="ARBA" id="ARBA00022574"/>
    </source>
</evidence>
<evidence type="ECO:0000259" key="8">
    <source>
        <dbReference type="Pfam" id="PF04158"/>
    </source>
</evidence>
<gene>
    <name evidence="9" type="ORF">Naga_100005g36</name>
</gene>
<dbReference type="GO" id="GO:0032040">
    <property type="term" value="C:small-subunit processome"/>
    <property type="evidence" value="ECO:0007669"/>
    <property type="project" value="TreeGrafter"/>
</dbReference>
<evidence type="ECO:0000256" key="1">
    <source>
        <dbReference type="ARBA" id="ARBA00004604"/>
    </source>
</evidence>
<feature type="repeat" description="WD" evidence="7">
    <location>
        <begin position="322"/>
        <end position="363"/>
    </location>
</feature>
<evidence type="ECO:0000313" key="10">
    <source>
        <dbReference type="Proteomes" id="UP000019335"/>
    </source>
</evidence>
<evidence type="ECO:0000256" key="5">
    <source>
        <dbReference type="ARBA" id="ARBA00023242"/>
    </source>
</evidence>
<dbReference type="PROSITE" id="PS50294">
    <property type="entry name" value="WD_REPEATS_REGION"/>
    <property type="match status" value="3"/>
</dbReference>
<evidence type="ECO:0000256" key="2">
    <source>
        <dbReference type="ARBA" id="ARBA00005649"/>
    </source>
</evidence>
<keyword evidence="6" id="KW-0687">Ribonucleoprotein</keyword>
<keyword evidence="10" id="KW-1185">Reference proteome</keyword>
<comment type="subcellular location">
    <subcellularLocation>
        <location evidence="1">Nucleus</location>
        <location evidence="1">Nucleolus</location>
    </subcellularLocation>
</comment>
<dbReference type="Pfam" id="PF04158">
    <property type="entry name" value="Sof1"/>
    <property type="match status" value="1"/>
</dbReference>
<proteinExistence type="inferred from homology"/>
<evidence type="ECO:0000313" key="9">
    <source>
        <dbReference type="EMBL" id="EWM25440.1"/>
    </source>
</evidence>
<keyword evidence="3 7" id="KW-0853">WD repeat</keyword>
<dbReference type="PROSITE" id="PS50082">
    <property type="entry name" value="WD_REPEATS_2"/>
    <property type="match status" value="3"/>
</dbReference>
<dbReference type="EMBL" id="AZIL01000936">
    <property type="protein sequence ID" value="EWM25440.1"/>
    <property type="molecule type" value="Genomic_DNA"/>
</dbReference>
<dbReference type="SMART" id="SM00320">
    <property type="entry name" value="WD40"/>
    <property type="match status" value="7"/>
</dbReference>
<sequence>MKIKTLSRCEETFTRECKGDVVKVFRNLDPALHPFDKAREYTRALQATKLDKLFAKPFIGALDGHADGVFCSALSKRNLVQFLTGACDGEVRVWDLNVRKCVWRAYAHAGFVRGLSVAPGGGTFFSCGDKTVKQWTLCVADDSRQEPAALNTWLHSETLTSIDHHWRNAHFATAADTRVLVWDHARSNPVQSFSWGCDAISCVRYNPAERSLLASTGSDRAVTLFDTREGAAMRKAVLVMRSNALAWNPQEPLNFTVASEDHNLYTFDLRKLDQAKLIHKDHVGAVMDLAFSPTGQEFVTGSYDRTVRIFGHREGRSREVYHTKRMQRVFCVNFSGDGRFVLTGSDDTNLRIWKAEASQQLGVKVPRAEKKLEYEEALKKRYQHMPEVRRIAKHRHRANDAKLKIAGSMQEKIAKIVNLCQSANRRLWRRFHRCPRAATHVVYSLIFVKHYIELERGMSLHYIALEHIFFKFVPIC</sequence>
<accession>W7TEM8</accession>
<dbReference type="Proteomes" id="UP000019335">
    <property type="component" value="Chromosome 11"/>
</dbReference>
<dbReference type="InterPro" id="IPR051733">
    <property type="entry name" value="WD_repeat_DCAF13/WDSOF1"/>
</dbReference>
<dbReference type="PANTHER" id="PTHR22851:SF0">
    <property type="entry name" value="DDB1- AND CUL4-ASSOCIATED FACTOR 13"/>
    <property type="match status" value="1"/>
</dbReference>
<feature type="repeat" description="WD" evidence="7">
    <location>
        <begin position="62"/>
        <end position="104"/>
    </location>
</feature>
<keyword evidence="5" id="KW-0539">Nucleus</keyword>
<evidence type="ECO:0000256" key="4">
    <source>
        <dbReference type="ARBA" id="ARBA00022737"/>
    </source>
</evidence>
<feature type="repeat" description="WD" evidence="7">
    <location>
        <begin position="279"/>
        <end position="320"/>
    </location>
</feature>
<dbReference type="SUPFAM" id="SSF50978">
    <property type="entry name" value="WD40 repeat-like"/>
    <property type="match status" value="1"/>
</dbReference>
<comment type="caution">
    <text evidence="9">The sequence shown here is derived from an EMBL/GenBank/DDBJ whole genome shotgun (WGS) entry which is preliminary data.</text>
</comment>
<dbReference type="InterPro" id="IPR007287">
    <property type="entry name" value="Sof1"/>
</dbReference>
<protein>
    <submittedName>
        <fullName evidence="9">Ddb1-and cul4-associated factor</fullName>
    </submittedName>
</protein>
<dbReference type="OrthoDB" id="10249065at2759"/>
<comment type="similarity">
    <text evidence="2">Belongs to the WD repeat DCAF13/WDSOF1 family.</text>
</comment>
<name>W7TEM8_9STRA</name>
<dbReference type="InterPro" id="IPR036322">
    <property type="entry name" value="WD40_repeat_dom_sf"/>
</dbReference>
<dbReference type="PANTHER" id="PTHR22851">
    <property type="entry name" value="U3 SMALL NUCLEOLAR RNA U3 SNORNA ASSOCIATED PROTEIN"/>
    <property type="match status" value="1"/>
</dbReference>
<dbReference type="InterPro" id="IPR015943">
    <property type="entry name" value="WD40/YVTN_repeat-like_dom_sf"/>
</dbReference>
<dbReference type="GO" id="GO:0000462">
    <property type="term" value="P:maturation of SSU-rRNA from tricistronic rRNA transcript (SSU-rRNA, 5.8S rRNA, LSU-rRNA)"/>
    <property type="evidence" value="ECO:0007669"/>
    <property type="project" value="TreeGrafter"/>
</dbReference>
<evidence type="ECO:0000256" key="7">
    <source>
        <dbReference type="PROSITE-ProRule" id="PRU00221"/>
    </source>
</evidence>
<feature type="domain" description="Sof1-like protein" evidence="8">
    <location>
        <begin position="355"/>
        <end position="396"/>
    </location>
</feature>
<organism evidence="9 10">
    <name type="scientific">Nannochloropsis gaditana</name>
    <dbReference type="NCBI Taxonomy" id="72520"/>
    <lineage>
        <taxon>Eukaryota</taxon>
        <taxon>Sar</taxon>
        <taxon>Stramenopiles</taxon>
        <taxon>Ochrophyta</taxon>
        <taxon>Eustigmatophyceae</taxon>
        <taxon>Eustigmatales</taxon>
        <taxon>Monodopsidaceae</taxon>
        <taxon>Nannochloropsis</taxon>
    </lineage>
</organism>
<dbReference type="InterPro" id="IPR001680">
    <property type="entry name" value="WD40_rpt"/>
</dbReference>
<dbReference type="Pfam" id="PF00400">
    <property type="entry name" value="WD40"/>
    <property type="match status" value="4"/>
</dbReference>
<dbReference type="AlphaFoldDB" id="W7TEM8"/>
<reference evidence="9 10" key="1">
    <citation type="journal article" date="2014" name="Mol. Plant">
        <title>Chromosome Scale Genome Assembly and Transcriptome Profiling of Nannochloropsis gaditana in Nitrogen Depletion.</title>
        <authorList>
            <person name="Corteggiani Carpinelli E."/>
            <person name="Telatin A."/>
            <person name="Vitulo N."/>
            <person name="Forcato C."/>
            <person name="D'Angelo M."/>
            <person name="Schiavon R."/>
            <person name="Vezzi A."/>
            <person name="Giacometti G.M."/>
            <person name="Morosinotto T."/>
            <person name="Valle G."/>
        </authorList>
    </citation>
    <scope>NUCLEOTIDE SEQUENCE [LARGE SCALE GENOMIC DNA]</scope>
    <source>
        <strain evidence="9 10">B-31</strain>
    </source>
</reference>
<dbReference type="Gene3D" id="2.130.10.10">
    <property type="entry name" value="YVTN repeat-like/Quinoprotein amine dehydrogenase"/>
    <property type="match status" value="2"/>
</dbReference>
<keyword evidence="4" id="KW-0677">Repeat</keyword>
<evidence type="ECO:0000256" key="6">
    <source>
        <dbReference type="ARBA" id="ARBA00023274"/>
    </source>
</evidence>